<accession>A0A090WPI0</accession>
<dbReference type="EMBL" id="BBNU01000004">
    <property type="protein sequence ID" value="GAL78975.1"/>
    <property type="molecule type" value="Genomic_DNA"/>
</dbReference>
<dbReference type="STRING" id="221126.SAMN04489722_103542"/>
<dbReference type="AlphaFoldDB" id="A0A090WPI0"/>
<comment type="caution">
    <text evidence="2">The sequence shown here is derived from an EMBL/GenBank/DDBJ whole genome shotgun (WGS) entry which is preliminary data.</text>
</comment>
<reference evidence="2" key="1">
    <citation type="journal article" date="2014" name="Genome Announc.">
        <title>Draft Genome Sequences of Marine Flavobacterium Algibacter lectus Strains SS8 and NR4.</title>
        <authorList>
            <person name="Takatani N."/>
            <person name="Nakanishi M."/>
            <person name="Meirelles P."/>
            <person name="Mino S."/>
            <person name="Suda W."/>
            <person name="Oshima K."/>
            <person name="Hattori M."/>
            <person name="Ohkuma M."/>
            <person name="Hosokawa M."/>
            <person name="Miyashita K."/>
            <person name="Thompson F.L."/>
            <person name="Niwa A."/>
            <person name="Sawabe T."/>
            <person name="Sawabe T."/>
        </authorList>
    </citation>
    <scope>NUCLEOTIDE SEQUENCE [LARGE SCALE GENOMIC DNA]</scope>
    <source>
        <strain evidence="2">JCM 19274</strain>
    </source>
</reference>
<dbReference type="SUPFAM" id="SSF48498">
    <property type="entry name" value="Tetracyclin repressor-like, C-terminal domain"/>
    <property type="match status" value="1"/>
</dbReference>
<dbReference type="InterPro" id="IPR036271">
    <property type="entry name" value="Tet_transcr_reg_TetR-rel_C_sf"/>
</dbReference>
<evidence type="ECO:0000313" key="2">
    <source>
        <dbReference type="EMBL" id="GAL78975.1"/>
    </source>
</evidence>
<protein>
    <recommendedName>
        <fullName evidence="1">Tetracyclin repressor-like C-terminal domain-containing protein</fullName>
    </recommendedName>
</protein>
<dbReference type="RefSeq" id="WP_369449973.1">
    <property type="nucleotide sequence ID" value="NZ_BBNU01000004.1"/>
</dbReference>
<dbReference type="InterPro" id="IPR041673">
    <property type="entry name" value="TetR_C_23"/>
</dbReference>
<feature type="domain" description="Tetracyclin repressor-like C-terminal" evidence="1">
    <location>
        <begin position="18"/>
        <end position="145"/>
    </location>
</feature>
<sequence>MALLVENEDYTHYAPKDKLLSFYFTFFEMLNANRSYVYLKLAQNKNKLEALKLLSKLRSTFLKYIESEIYIHNVDLKNKTLNSLNKKGANETAWAQLLFTIQFWLEDTSPNFEKTDIFIEKSVQVSFDLKEIKPLESVLDFAKFLWKEKTMST</sequence>
<proteinExistence type="predicted"/>
<name>A0A090WPI0_9FLAO</name>
<gene>
    <name evidence="2" type="ORF">JCM19274_3533</name>
</gene>
<organism evidence="2 3">
    <name type="scientific">Algibacter lectus</name>
    <dbReference type="NCBI Taxonomy" id="221126"/>
    <lineage>
        <taxon>Bacteria</taxon>
        <taxon>Pseudomonadati</taxon>
        <taxon>Bacteroidota</taxon>
        <taxon>Flavobacteriia</taxon>
        <taxon>Flavobacteriales</taxon>
        <taxon>Flavobacteriaceae</taxon>
        <taxon>Algibacter</taxon>
    </lineage>
</organism>
<dbReference type="Pfam" id="PF17931">
    <property type="entry name" value="TetR_C_23"/>
    <property type="match status" value="1"/>
</dbReference>
<evidence type="ECO:0000259" key="1">
    <source>
        <dbReference type="Pfam" id="PF17931"/>
    </source>
</evidence>
<dbReference type="Proteomes" id="UP000029643">
    <property type="component" value="Unassembled WGS sequence"/>
</dbReference>
<evidence type="ECO:0000313" key="3">
    <source>
        <dbReference type="Proteomes" id="UP000029643"/>
    </source>
</evidence>